<dbReference type="AlphaFoldDB" id="A0A0F9RGD9"/>
<reference evidence="2" key="1">
    <citation type="journal article" date="2015" name="Nature">
        <title>Complex archaea that bridge the gap between prokaryotes and eukaryotes.</title>
        <authorList>
            <person name="Spang A."/>
            <person name="Saw J.H."/>
            <person name="Jorgensen S.L."/>
            <person name="Zaremba-Niedzwiedzka K."/>
            <person name="Martijn J."/>
            <person name="Lind A.E."/>
            <person name="van Eijk R."/>
            <person name="Schleper C."/>
            <person name="Guy L."/>
            <person name="Ettema T.J."/>
        </authorList>
    </citation>
    <scope>NUCLEOTIDE SEQUENCE</scope>
</reference>
<keyword evidence="1" id="KW-0812">Transmembrane</keyword>
<feature type="transmembrane region" description="Helical" evidence="1">
    <location>
        <begin position="12"/>
        <end position="31"/>
    </location>
</feature>
<gene>
    <name evidence="2" type="ORF">LCGC14_0580960</name>
</gene>
<organism evidence="2">
    <name type="scientific">marine sediment metagenome</name>
    <dbReference type="NCBI Taxonomy" id="412755"/>
    <lineage>
        <taxon>unclassified sequences</taxon>
        <taxon>metagenomes</taxon>
        <taxon>ecological metagenomes</taxon>
    </lineage>
</organism>
<keyword evidence="1" id="KW-1133">Transmembrane helix</keyword>
<comment type="caution">
    <text evidence="2">The sequence shown here is derived from an EMBL/GenBank/DDBJ whole genome shotgun (WGS) entry which is preliminary data.</text>
</comment>
<name>A0A0F9RGD9_9ZZZZ</name>
<accession>A0A0F9RGD9</accession>
<protein>
    <recommendedName>
        <fullName evidence="3">PpiC domain-containing protein</fullName>
    </recommendedName>
</protein>
<evidence type="ECO:0008006" key="3">
    <source>
        <dbReference type="Google" id="ProtNLM"/>
    </source>
</evidence>
<keyword evidence="1" id="KW-0472">Membrane</keyword>
<evidence type="ECO:0000313" key="2">
    <source>
        <dbReference type="EMBL" id="KKN55565.1"/>
    </source>
</evidence>
<sequence>MAFRFFRRRQKTVIIIMVVLMVSFLVGFQGLNSLMRPSRSGRVIAQLRNGHKIKNRDIRLALSDVEIISSDPRLVSSALKRILADGRGLAAAETYAILLAEASDVTLIRQEEVDAYLDDREVTGVPYAELISRLRARGIPEKELRAALARQLLVHKSFFQALVDTPLSEPRLRRRFVDITEKVTLRVVKIPAEPFLADVPEPAAEAVQQQFARYQNTLAGEDQSADSFAFGYKRPNRVDVQYLFVRRDLVDRVMRIPAEQAREYFIDHQHDEDFLEQLGPIEKDEDGETPDLIAPVRFSDVREAIVRKLRQDAVRAKLNDILSTTERHLWATSRQGGRAGASYEQALAKMTLPAEAALSRRLATVRIDRKPLGEALATLAEAANLAAISFPYGTQDGRAVDAQTRVKLRKKDITLGEALAAICKQLKWPELTWARCTAFTGANDVLFAVGPARSLPFEVGQTGLLAKGQVARHPVLGRALTGGNRPALLAQLAFQKDVFSEVARETSAVYRPRMRVVGDEGGTLLWRIVEARPSEMPQTMTDDIAQEVIGDLKSVQAMALAEEAGAKLLDRAAKRSLEKAAKSADFDSSETDPLVRRTLLGGRPQSNPLPGVRLSAASFDKFMTAGFDLIDKRELLDDESDKAPAVMAVVSLPLERTVCVIELLAHEPATADEYRLARSELLGILRYEHMRRAFTAWFSREAVIERTGFRPRG</sequence>
<dbReference type="EMBL" id="LAZR01000879">
    <property type="protein sequence ID" value="KKN55565.1"/>
    <property type="molecule type" value="Genomic_DNA"/>
</dbReference>
<evidence type="ECO:0000256" key="1">
    <source>
        <dbReference type="SAM" id="Phobius"/>
    </source>
</evidence>
<proteinExistence type="predicted"/>